<feature type="transmembrane region" description="Helical" evidence="1">
    <location>
        <begin position="214"/>
        <end position="236"/>
    </location>
</feature>
<evidence type="ECO:0000259" key="3">
    <source>
        <dbReference type="Pfam" id="PF07987"/>
    </source>
</evidence>
<keyword evidence="1" id="KW-0472">Membrane</keyword>
<organism evidence="4 5">
    <name type="scientific">Blastococcus deserti</name>
    <dbReference type="NCBI Taxonomy" id="2259033"/>
    <lineage>
        <taxon>Bacteria</taxon>
        <taxon>Bacillati</taxon>
        <taxon>Actinomycetota</taxon>
        <taxon>Actinomycetes</taxon>
        <taxon>Geodermatophilales</taxon>
        <taxon>Geodermatophilaceae</taxon>
        <taxon>Blastococcus</taxon>
    </lineage>
</organism>
<keyword evidence="2" id="KW-0732">Signal</keyword>
<dbReference type="InterPro" id="IPR038507">
    <property type="entry name" value="YcnI-like_sf"/>
</dbReference>
<keyword evidence="1" id="KW-0812">Transmembrane</keyword>
<dbReference type="RefSeq" id="WP_376871824.1">
    <property type="nucleotide sequence ID" value="NZ_JBHUHP010000002.1"/>
</dbReference>
<evidence type="ECO:0000256" key="1">
    <source>
        <dbReference type="SAM" id="Phobius"/>
    </source>
</evidence>
<sequence>MSLPRPLARLVVLVAALLTTLAASIVVAGSASAHVTVSSQDAAPGGYGKITFRVPNESDTARTVGLRIQIPEEAALASLRTQPVPGWTATLTTSGLEEPVENHGQDITSYVSVVEFRAEDGAGIAPGEFQEFALSGGPFPDADRLTFPAVQRYSDGSESAWIEPTVEGQEEPENPAPVLTLAAAADAGAAASATTAAAEDDEHSHAAAVEESPGALALFLAILALLVGISGVVLGWRATRRTVSS</sequence>
<evidence type="ECO:0000256" key="2">
    <source>
        <dbReference type="SAM" id="SignalP"/>
    </source>
</evidence>
<keyword evidence="5" id="KW-1185">Reference proteome</keyword>
<protein>
    <submittedName>
        <fullName evidence="4">YcnI family protein</fullName>
    </submittedName>
</protein>
<dbReference type="Pfam" id="PF07987">
    <property type="entry name" value="DUF1775"/>
    <property type="match status" value="1"/>
</dbReference>
<dbReference type="Proteomes" id="UP001597402">
    <property type="component" value="Unassembled WGS sequence"/>
</dbReference>
<feature type="chain" id="PRO_5045733290" evidence="2">
    <location>
        <begin position="34"/>
        <end position="245"/>
    </location>
</feature>
<accession>A0ABW4X7S6</accession>
<feature type="domain" description="YncI copper-binding" evidence="3">
    <location>
        <begin position="34"/>
        <end position="181"/>
    </location>
</feature>
<dbReference type="CDD" id="cd08545">
    <property type="entry name" value="YcnI_like"/>
    <property type="match status" value="1"/>
</dbReference>
<evidence type="ECO:0000313" key="5">
    <source>
        <dbReference type="Proteomes" id="UP001597402"/>
    </source>
</evidence>
<proteinExistence type="predicted"/>
<dbReference type="EMBL" id="JBHUHP010000002">
    <property type="protein sequence ID" value="MFD2090638.1"/>
    <property type="molecule type" value="Genomic_DNA"/>
</dbReference>
<name>A0ABW4X7S6_9ACTN</name>
<comment type="caution">
    <text evidence="4">The sequence shown here is derived from an EMBL/GenBank/DDBJ whole genome shotgun (WGS) entry which is preliminary data.</text>
</comment>
<dbReference type="InterPro" id="IPR012533">
    <property type="entry name" value="YcnI-copper_dom"/>
</dbReference>
<reference evidence="5" key="1">
    <citation type="journal article" date="2019" name="Int. J. Syst. Evol. Microbiol.">
        <title>The Global Catalogue of Microorganisms (GCM) 10K type strain sequencing project: providing services to taxonomists for standard genome sequencing and annotation.</title>
        <authorList>
            <consortium name="The Broad Institute Genomics Platform"/>
            <consortium name="The Broad Institute Genome Sequencing Center for Infectious Disease"/>
            <person name="Wu L."/>
            <person name="Ma J."/>
        </authorList>
    </citation>
    <scope>NUCLEOTIDE SEQUENCE [LARGE SCALE GENOMIC DNA]</scope>
    <source>
        <strain evidence="5">JCM 3338</strain>
    </source>
</reference>
<keyword evidence="1" id="KW-1133">Transmembrane helix</keyword>
<gene>
    <name evidence="4" type="ORF">ACFSHS_03545</name>
</gene>
<feature type="signal peptide" evidence="2">
    <location>
        <begin position="1"/>
        <end position="33"/>
    </location>
</feature>
<evidence type="ECO:0000313" key="4">
    <source>
        <dbReference type="EMBL" id="MFD2090638.1"/>
    </source>
</evidence>
<dbReference type="Gene3D" id="2.60.40.2230">
    <property type="entry name" value="Uncharacterised protein YcnI-like PF07987, DUF1775"/>
    <property type="match status" value="1"/>
</dbReference>